<keyword evidence="1" id="KW-0378">Hydrolase</keyword>
<name>A0A5M8NW11_9BACT</name>
<evidence type="ECO:0000313" key="1">
    <source>
        <dbReference type="EMBL" id="KAA6301042.1"/>
    </source>
</evidence>
<dbReference type="Pfam" id="PF09907">
    <property type="entry name" value="HigB_toxin"/>
    <property type="match status" value="1"/>
</dbReference>
<sequence>MRVVSHKKLKEFYETKGYEDSRVALERWYHIALKAEWKSFSDIKVDFPATDYTGNQHFVFNIKGNNYRLVVVIKFTMGYVFIRFVGTHKEYDKIDCSII</sequence>
<dbReference type="Proteomes" id="UP000324575">
    <property type="component" value="Unassembled WGS sequence"/>
</dbReference>
<accession>A0A5M8NW11</accession>
<dbReference type="GO" id="GO:0016787">
    <property type="term" value="F:hydrolase activity"/>
    <property type="evidence" value="ECO:0007669"/>
    <property type="project" value="UniProtKB-KW"/>
</dbReference>
<dbReference type="EMBL" id="SNRX01000032">
    <property type="protein sequence ID" value="KAA6301042.1"/>
    <property type="molecule type" value="Genomic_DNA"/>
</dbReference>
<dbReference type="GO" id="GO:0003723">
    <property type="term" value="F:RNA binding"/>
    <property type="evidence" value="ECO:0007669"/>
    <property type="project" value="InterPro"/>
</dbReference>
<dbReference type="GO" id="GO:0110001">
    <property type="term" value="C:toxin-antitoxin complex"/>
    <property type="evidence" value="ECO:0007669"/>
    <property type="project" value="InterPro"/>
</dbReference>
<organism evidence="1 2">
    <name type="scientific">Candidatus Ordinivivax streblomastigis</name>
    <dbReference type="NCBI Taxonomy" id="2540710"/>
    <lineage>
        <taxon>Bacteria</taxon>
        <taxon>Pseudomonadati</taxon>
        <taxon>Bacteroidota</taxon>
        <taxon>Bacteroidia</taxon>
        <taxon>Bacteroidales</taxon>
        <taxon>Candidatus Ordinivivax</taxon>
    </lineage>
</organism>
<dbReference type="EC" id="3.1.-.-" evidence="1"/>
<dbReference type="AlphaFoldDB" id="A0A5M8NW11"/>
<proteinExistence type="predicted"/>
<dbReference type="InterPro" id="IPR018669">
    <property type="entry name" value="Toxin_HigB"/>
</dbReference>
<evidence type="ECO:0000313" key="2">
    <source>
        <dbReference type="Proteomes" id="UP000324575"/>
    </source>
</evidence>
<dbReference type="GO" id="GO:0004519">
    <property type="term" value="F:endonuclease activity"/>
    <property type="evidence" value="ECO:0007669"/>
    <property type="project" value="InterPro"/>
</dbReference>
<comment type="caution">
    <text evidence="1">The sequence shown here is derived from an EMBL/GenBank/DDBJ whole genome shotgun (WGS) entry which is preliminary data.</text>
</comment>
<gene>
    <name evidence="1" type="ORF">EZS26_002823</name>
</gene>
<protein>
    <submittedName>
        <fullName evidence="1">mRNA interferase HigB</fullName>
        <ecNumber evidence="1">3.1.-.-</ecNumber>
    </submittedName>
</protein>
<reference evidence="1 2" key="1">
    <citation type="submission" date="2019-03" db="EMBL/GenBank/DDBJ databases">
        <title>Single cell metagenomics reveals metabolic interactions within the superorganism composed of flagellate Streblomastix strix and complex community of Bacteroidetes bacteria on its surface.</title>
        <authorList>
            <person name="Treitli S.C."/>
            <person name="Kolisko M."/>
            <person name="Husnik F."/>
            <person name="Keeling P."/>
            <person name="Hampl V."/>
        </authorList>
    </citation>
    <scope>NUCLEOTIDE SEQUENCE [LARGE SCALE GENOMIC DNA]</scope>
    <source>
        <strain evidence="1">St1</strain>
    </source>
</reference>